<gene>
    <name evidence="2" type="ORF">SAMN05443668_110204</name>
</gene>
<name>A0A1M7RE08_9ACTN</name>
<keyword evidence="3" id="KW-1185">Reference proteome</keyword>
<dbReference type="RefSeq" id="WP_073261330.1">
    <property type="nucleotide sequence ID" value="NZ_FRCS01000010.1"/>
</dbReference>
<reference evidence="2 3" key="1">
    <citation type="submission" date="2016-11" db="EMBL/GenBank/DDBJ databases">
        <authorList>
            <person name="Jaros S."/>
            <person name="Januszkiewicz K."/>
            <person name="Wedrychowicz H."/>
        </authorList>
    </citation>
    <scope>NUCLEOTIDE SEQUENCE [LARGE SCALE GENOMIC DNA]</scope>
    <source>
        <strain evidence="2 3">DSM 46144</strain>
    </source>
</reference>
<dbReference type="AlphaFoldDB" id="A0A1M7RE08"/>
<sequence>MAQYPAVAPVRSTDRSFRPPGWSRDATSEDVETAHRILPMHAPTDSSHGMCASALHLINAPAWPCEQYQWAKAVLDAAERREIT</sequence>
<organism evidence="2 3">
    <name type="scientific">Cryptosporangium aurantiacum</name>
    <dbReference type="NCBI Taxonomy" id="134849"/>
    <lineage>
        <taxon>Bacteria</taxon>
        <taxon>Bacillati</taxon>
        <taxon>Actinomycetota</taxon>
        <taxon>Actinomycetes</taxon>
        <taxon>Cryptosporangiales</taxon>
        <taxon>Cryptosporangiaceae</taxon>
        <taxon>Cryptosporangium</taxon>
    </lineage>
</organism>
<dbReference type="Proteomes" id="UP000184440">
    <property type="component" value="Unassembled WGS sequence"/>
</dbReference>
<dbReference type="EMBL" id="FRCS01000010">
    <property type="protein sequence ID" value="SHN44421.1"/>
    <property type="molecule type" value="Genomic_DNA"/>
</dbReference>
<evidence type="ECO:0000313" key="3">
    <source>
        <dbReference type="Proteomes" id="UP000184440"/>
    </source>
</evidence>
<feature type="region of interest" description="Disordered" evidence="1">
    <location>
        <begin position="1"/>
        <end position="29"/>
    </location>
</feature>
<dbReference type="OrthoDB" id="5193242at2"/>
<accession>A0A1M7RE08</accession>
<evidence type="ECO:0000313" key="2">
    <source>
        <dbReference type="EMBL" id="SHN44421.1"/>
    </source>
</evidence>
<protein>
    <submittedName>
        <fullName evidence="2">Uncharacterized protein</fullName>
    </submittedName>
</protein>
<evidence type="ECO:0000256" key="1">
    <source>
        <dbReference type="SAM" id="MobiDB-lite"/>
    </source>
</evidence>
<proteinExistence type="predicted"/>